<sequence>MFSLLAQRLFVGRPTALSFGVRSYSSDLLSAALKEAEQTQRAAAQQATASIHQKQHPSMNKQLTISTQSAAFRISPKKTNLVAKVCRRLEISDAIKQMQFSQKRAGSKLIHVLKLAQRRSRERETQLGMEEGVWTVAQCFVGKSMYLRRIKMHARGRMGVMHHPSSFVTVVLKREEEFSKAVAAARKNPLVFDTTQEQKDALELQQLVQIFKKNKLYVPFKEAKTRFLHPVWSPKSFKYVTSKKWLNPK</sequence>
<name>A0A507FRE2_9FUNG</name>
<comment type="similarity">
    <text evidence="1 4">Belongs to the universal ribosomal protein uL22 family.</text>
</comment>
<protein>
    <recommendedName>
        <fullName evidence="7">Ribosomal protein L22</fullName>
    </recommendedName>
</protein>
<organism evidence="5 6">
    <name type="scientific">Chytriomyces confervae</name>
    <dbReference type="NCBI Taxonomy" id="246404"/>
    <lineage>
        <taxon>Eukaryota</taxon>
        <taxon>Fungi</taxon>
        <taxon>Fungi incertae sedis</taxon>
        <taxon>Chytridiomycota</taxon>
        <taxon>Chytridiomycota incertae sedis</taxon>
        <taxon>Chytridiomycetes</taxon>
        <taxon>Chytridiales</taxon>
        <taxon>Chytriomycetaceae</taxon>
        <taxon>Chytriomyces</taxon>
    </lineage>
</organism>
<dbReference type="PANTHER" id="PTHR13501">
    <property type="entry name" value="CHLOROPLAST 50S RIBOSOMAL PROTEIN L22-RELATED"/>
    <property type="match status" value="1"/>
</dbReference>
<dbReference type="SUPFAM" id="SSF54843">
    <property type="entry name" value="Ribosomal protein L22"/>
    <property type="match status" value="1"/>
</dbReference>
<dbReference type="InterPro" id="IPR036394">
    <property type="entry name" value="Ribosomal_uL22_sf"/>
</dbReference>
<dbReference type="AlphaFoldDB" id="A0A507FRE2"/>
<evidence type="ECO:0008006" key="7">
    <source>
        <dbReference type="Google" id="ProtNLM"/>
    </source>
</evidence>
<dbReference type="GO" id="GO:0006412">
    <property type="term" value="P:translation"/>
    <property type="evidence" value="ECO:0007669"/>
    <property type="project" value="InterPro"/>
</dbReference>
<dbReference type="EMBL" id="QEAP01000008">
    <property type="protein sequence ID" value="TPX78095.1"/>
    <property type="molecule type" value="Genomic_DNA"/>
</dbReference>
<evidence type="ECO:0000313" key="6">
    <source>
        <dbReference type="Proteomes" id="UP000320333"/>
    </source>
</evidence>
<keyword evidence="2 4" id="KW-0689">Ribosomal protein</keyword>
<keyword evidence="3 4" id="KW-0687">Ribonucleoprotein</keyword>
<dbReference type="Pfam" id="PF00237">
    <property type="entry name" value="Ribosomal_L22"/>
    <property type="match status" value="1"/>
</dbReference>
<dbReference type="InterPro" id="IPR047867">
    <property type="entry name" value="Ribosomal_uL22_bac/org-type"/>
</dbReference>
<accession>A0A507FRE2</accession>
<evidence type="ECO:0000256" key="2">
    <source>
        <dbReference type="ARBA" id="ARBA00022980"/>
    </source>
</evidence>
<dbReference type="STRING" id="246404.A0A507FRE2"/>
<dbReference type="OrthoDB" id="416470at2759"/>
<evidence type="ECO:0000313" key="5">
    <source>
        <dbReference type="EMBL" id="TPX78095.1"/>
    </source>
</evidence>
<dbReference type="PANTHER" id="PTHR13501:SF8">
    <property type="entry name" value="LARGE RIBOSOMAL SUBUNIT PROTEIN UL22M"/>
    <property type="match status" value="1"/>
</dbReference>
<proteinExistence type="inferred from homology"/>
<comment type="caution">
    <text evidence="5">The sequence shown here is derived from an EMBL/GenBank/DDBJ whole genome shotgun (WGS) entry which is preliminary data.</text>
</comment>
<dbReference type="GO" id="GO:0003735">
    <property type="term" value="F:structural constituent of ribosome"/>
    <property type="evidence" value="ECO:0007669"/>
    <property type="project" value="InterPro"/>
</dbReference>
<dbReference type="Gene3D" id="3.90.470.10">
    <property type="entry name" value="Ribosomal protein L22/L17"/>
    <property type="match status" value="1"/>
</dbReference>
<dbReference type="Proteomes" id="UP000320333">
    <property type="component" value="Unassembled WGS sequence"/>
</dbReference>
<evidence type="ECO:0000256" key="3">
    <source>
        <dbReference type="ARBA" id="ARBA00023274"/>
    </source>
</evidence>
<dbReference type="CDD" id="cd00336">
    <property type="entry name" value="Ribosomal_L22"/>
    <property type="match status" value="1"/>
</dbReference>
<keyword evidence="6" id="KW-1185">Reference proteome</keyword>
<evidence type="ECO:0000256" key="1">
    <source>
        <dbReference type="ARBA" id="ARBA00009451"/>
    </source>
</evidence>
<evidence type="ECO:0000256" key="4">
    <source>
        <dbReference type="RuleBase" id="RU004005"/>
    </source>
</evidence>
<dbReference type="InterPro" id="IPR001063">
    <property type="entry name" value="Ribosomal_uL22"/>
</dbReference>
<dbReference type="GO" id="GO:0005762">
    <property type="term" value="C:mitochondrial large ribosomal subunit"/>
    <property type="evidence" value="ECO:0007669"/>
    <property type="project" value="TreeGrafter"/>
</dbReference>
<reference evidence="5 6" key="1">
    <citation type="journal article" date="2019" name="Sci. Rep.">
        <title>Comparative genomics of chytrid fungi reveal insights into the obligate biotrophic and pathogenic lifestyle of Synchytrium endobioticum.</title>
        <authorList>
            <person name="van de Vossenberg B.T.L.H."/>
            <person name="Warris S."/>
            <person name="Nguyen H.D.T."/>
            <person name="van Gent-Pelzer M.P.E."/>
            <person name="Joly D.L."/>
            <person name="van de Geest H.C."/>
            <person name="Bonants P.J.M."/>
            <person name="Smith D.S."/>
            <person name="Levesque C.A."/>
            <person name="van der Lee T.A.J."/>
        </authorList>
    </citation>
    <scope>NUCLEOTIDE SEQUENCE [LARGE SCALE GENOMIC DNA]</scope>
    <source>
        <strain evidence="5 6">CBS 675.73</strain>
    </source>
</reference>
<gene>
    <name evidence="5" type="ORF">CcCBS67573_g00601</name>
</gene>